<accession>A0AAD7C820</accession>
<keyword evidence="2" id="KW-1185">Reference proteome</keyword>
<organism evidence="1 2">
    <name type="scientific">Roridomyces roridus</name>
    <dbReference type="NCBI Taxonomy" id="1738132"/>
    <lineage>
        <taxon>Eukaryota</taxon>
        <taxon>Fungi</taxon>
        <taxon>Dikarya</taxon>
        <taxon>Basidiomycota</taxon>
        <taxon>Agaricomycotina</taxon>
        <taxon>Agaricomycetes</taxon>
        <taxon>Agaricomycetidae</taxon>
        <taxon>Agaricales</taxon>
        <taxon>Marasmiineae</taxon>
        <taxon>Mycenaceae</taxon>
        <taxon>Roridomyces</taxon>
    </lineage>
</organism>
<dbReference type="EMBL" id="JARKIF010000004">
    <property type="protein sequence ID" value="KAJ7641669.1"/>
    <property type="molecule type" value="Genomic_DNA"/>
</dbReference>
<evidence type="ECO:0000313" key="1">
    <source>
        <dbReference type="EMBL" id="KAJ7641669.1"/>
    </source>
</evidence>
<reference evidence="1" key="1">
    <citation type="submission" date="2023-03" db="EMBL/GenBank/DDBJ databases">
        <title>Massive genome expansion in bonnet fungi (Mycena s.s.) driven by repeated elements and novel gene families across ecological guilds.</title>
        <authorList>
            <consortium name="Lawrence Berkeley National Laboratory"/>
            <person name="Harder C.B."/>
            <person name="Miyauchi S."/>
            <person name="Viragh M."/>
            <person name="Kuo A."/>
            <person name="Thoen E."/>
            <person name="Andreopoulos B."/>
            <person name="Lu D."/>
            <person name="Skrede I."/>
            <person name="Drula E."/>
            <person name="Henrissat B."/>
            <person name="Morin E."/>
            <person name="Kohler A."/>
            <person name="Barry K."/>
            <person name="LaButti K."/>
            <person name="Morin E."/>
            <person name="Salamov A."/>
            <person name="Lipzen A."/>
            <person name="Mereny Z."/>
            <person name="Hegedus B."/>
            <person name="Baldrian P."/>
            <person name="Stursova M."/>
            <person name="Weitz H."/>
            <person name="Taylor A."/>
            <person name="Grigoriev I.V."/>
            <person name="Nagy L.G."/>
            <person name="Martin F."/>
            <person name="Kauserud H."/>
        </authorList>
    </citation>
    <scope>NUCLEOTIDE SEQUENCE</scope>
    <source>
        <strain evidence="1">9284</strain>
    </source>
</reference>
<name>A0AAD7C820_9AGAR</name>
<proteinExistence type="predicted"/>
<comment type="caution">
    <text evidence="1">The sequence shown here is derived from an EMBL/GenBank/DDBJ whole genome shotgun (WGS) entry which is preliminary data.</text>
</comment>
<sequence>MPVAVLLDERARLRQFSSQGAKVLPLRSFTHSSPCSFQPPPTQLTPLVASPTMLSRQALDESGCVLGQSLRRRYLFAGGWAPEDNWWCLDDRASWTRELDVDSVLQASNRPSTSRRYPSFAGCFGRSR</sequence>
<gene>
    <name evidence="1" type="ORF">FB45DRAFT_1000254</name>
</gene>
<dbReference type="Proteomes" id="UP001221142">
    <property type="component" value="Unassembled WGS sequence"/>
</dbReference>
<evidence type="ECO:0000313" key="2">
    <source>
        <dbReference type="Proteomes" id="UP001221142"/>
    </source>
</evidence>
<protein>
    <submittedName>
        <fullName evidence="1">Uncharacterized protein</fullName>
    </submittedName>
</protein>
<dbReference type="AlphaFoldDB" id="A0AAD7C820"/>